<name>A0A545TWC1_9GAMM</name>
<dbReference type="Proteomes" id="UP000315439">
    <property type="component" value="Unassembled WGS sequence"/>
</dbReference>
<evidence type="ECO:0000313" key="2">
    <source>
        <dbReference type="Proteomes" id="UP000315439"/>
    </source>
</evidence>
<sequence length="87" mass="9962">MSGSTNNQTQNQTQVLKVEFNLTIPADEYIRYYRGEIKWVQVRAINGLKVRFPANLLYPHVSHNGINGRFVLEYLAGGKAVSLRKIR</sequence>
<evidence type="ECO:0000313" key="1">
    <source>
        <dbReference type="EMBL" id="TQV81509.1"/>
    </source>
</evidence>
<dbReference type="RefSeq" id="WP_142935056.1">
    <property type="nucleotide sequence ID" value="NZ_ML660172.1"/>
</dbReference>
<keyword evidence="2" id="KW-1185">Reference proteome</keyword>
<accession>A0A545TWC1</accession>
<proteinExistence type="predicted"/>
<dbReference type="AlphaFoldDB" id="A0A545TWC1"/>
<dbReference type="EMBL" id="VIKS01000016">
    <property type="protein sequence ID" value="TQV81509.1"/>
    <property type="molecule type" value="Genomic_DNA"/>
</dbReference>
<reference evidence="1 2" key="1">
    <citation type="submission" date="2019-07" db="EMBL/GenBank/DDBJ databases">
        <title>Draft genome for Aliikangiella sp. M105.</title>
        <authorList>
            <person name="Wang G."/>
        </authorList>
    </citation>
    <scope>NUCLEOTIDE SEQUENCE [LARGE SCALE GENOMIC DNA]</scope>
    <source>
        <strain evidence="1 2">M105</strain>
    </source>
</reference>
<protein>
    <submittedName>
        <fullName evidence="1">DUF2835 family protein</fullName>
    </submittedName>
</protein>
<organism evidence="1 2">
    <name type="scientific">Aliikangiella coralliicola</name>
    <dbReference type="NCBI Taxonomy" id="2592383"/>
    <lineage>
        <taxon>Bacteria</taxon>
        <taxon>Pseudomonadati</taxon>
        <taxon>Pseudomonadota</taxon>
        <taxon>Gammaproteobacteria</taxon>
        <taxon>Oceanospirillales</taxon>
        <taxon>Pleioneaceae</taxon>
        <taxon>Aliikangiella</taxon>
    </lineage>
</organism>
<dbReference type="Pfam" id="PF11197">
    <property type="entry name" value="DUF2835"/>
    <property type="match status" value="1"/>
</dbReference>
<comment type="caution">
    <text evidence="1">The sequence shown here is derived from an EMBL/GenBank/DDBJ whole genome shotgun (WGS) entry which is preliminary data.</text>
</comment>
<gene>
    <name evidence="1" type="ORF">FLL46_25510</name>
</gene>
<dbReference type="OrthoDB" id="5600793at2"/>
<dbReference type="InterPro" id="IPR021363">
    <property type="entry name" value="DUF2835"/>
</dbReference>